<proteinExistence type="predicted"/>
<comment type="caution">
    <text evidence="1">The sequence shown here is derived from an EMBL/GenBank/DDBJ whole genome shotgun (WGS) entry which is preliminary data.</text>
</comment>
<dbReference type="Gene3D" id="3.40.190.10">
    <property type="entry name" value="Periplasmic binding protein-like II"/>
    <property type="match status" value="2"/>
</dbReference>
<organism evidence="1 2">
    <name type="scientific">Zooshikella ganghwensis</name>
    <dbReference type="NCBI Taxonomy" id="202772"/>
    <lineage>
        <taxon>Bacteria</taxon>
        <taxon>Pseudomonadati</taxon>
        <taxon>Pseudomonadota</taxon>
        <taxon>Gammaproteobacteria</taxon>
        <taxon>Oceanospirillales</taxon>
        <taxon>Zooshikellaceae</taxon>
        <taxon>Zooshikella</taxon>
    </lineage>
</organism>
<dbReference type="RefSeq" id="WP_094787354.1">
    <property type="nucleotide sequence ID" value="NZ_NDXW01000001.1"/>
</dbReference>
<dbReference type="SUPFAM" id="SSF53850">
    <property type="entry name" value="Periplasmic binding protein-like II"/>
    <property type="match status" value="1"/>
</dbReference>
<accession>A0A4P9VLC3</accession>
<reference evidence="1 2" key="1">
    <citation type="submission" date="2017-04" db="EMBL/GenBank/DDBJ databases">
        <title>Draft genome sequence of Zooshikella ganghwensis VG4 isolated from Red Sea sediments.</title>
        <authorList>
            <person name="Rehman Z."/>
            <person name="Alam I."/>
            <person name="Kamau A."/>
            <person name="Bajic V."/>
            <person name="Leiknes T."/>
        </authorList>
    </citation>
    <scope>NUCLEOTIDE SEQUENCE [LARGE SCALE GENOMIC DNA]</scope>
    <source>
        <strain evidence="1 2">VG4</strain>
    </source>
</reference>
<name>A0A4P9VLC3_9GAMM</name>
<evidence type="ECO:0000313" key="1">
    <source>
        <dbReference type="EMBL" id="RDH44145.1"/>
    </source>
</evidence>
<gene>
    <name evidence="1" type="ORF">B9G39_12185</name>
</gene>
<dbReference type="Proteomes" id="UP000257039">
    <property type="component" value="Unassembled WGS sequence"/>
</dbReference>
<evidence type="ECO:0000313" key="2">
    <source>
        <dbReference type="Proteomes" id="UP000257039"/>
    </source>
</evidence>
<dbReference type="EMBL" id="NDXW01000001">
    <property type="protein sequence ID" value="RDH44145.1"/>
    <property type="molecule type" value="Genomic_DNA"/>
</dbReference>
<keyword evidence="2" id="KW-1185">Reference proteome</keyword>
<protein>
    <submittedName>
        <fullName evidence="1">Amino acid ABC transporter</fullName>
    </submittedName>
</protein>
<dbReference type="AlphaFoldDB" id="A0A4P9VLC3"/>
<sequence length="258" mass="30016">MFRFILLIKCFLRVGVLVLLAFNAHAMEINYIVIADQARPFQIESNGKGHSGIVTEIVQSIFAGQDWQIKYHTLPFKRMISMLESGRIKHWITYGSPEWKSVRVQSEHLSKYPLVTVNHSLLSYQQPGFKLTKIEDLYGKTLVLMLGFLYPGLDPYIESKKINVMWVKGYESAFRVLKRLKHDAFFVEMSLRLKYNLKKNNEPLDQYQFHDFDLVVPDYQLYLAFSSDLDPASVSFINQRLKAMHDTKAIDAIVAHYE</sequence>